<comment type="caution">
    <text evidence="1">The sequence shown here is derived from an EMBL/GenBank/DDBJ whole genome shotgun (WGS) entry which is preliminary data.</text>
</comment>
<name>A0ACB0YCM0_MELEN</name>
<gene>
    <name evidence="1" type="ORF">MENTE1834_LOCUS10453</name>
</gene>
<accession>A0ACB0YCM0</accession>
<evidence type="ECO:0000313" key="1">
    <source>
        <dbReference type="EMBL" id="CAK5041218.1"/>
    </source>
</evidence>
<sequence>MRQLNAQIAAYKMLARNEPLPRQLLNQANDRKNDSNALPLPYEYPYELPNGEKLPYDLSKILAIHQQRTTNRTTTLPLPQGIDPEVIWQFKIELLFE</sequence>
<dbReference type="Proteomes" id="UP001497535">
    <property type="component" value="Unassembled WGS sequence"/>
</dbReference>
<proteinExistence type="predicted"/>
<dbReference type="EMBL" id="CAVMJV010000010">
    <property type="protein sequence ID" value="CAK5041218.1"/>
    <property type="molecule type" value="Genomic_DNA"/>
</dbReference>
<keyword evidence="2" id="KW-1185">Reference proteome</keyword>
<organism evidence="1 2">
    <name type="scientific">Meloidogyne enterolobii</name>
    <name type="common">Root-knot nematode worm</name>
    <name type="synonym">Meloidogyne mayaguensis</name>
    <dbReference type="NCBI Taxonomy" id="390850"/>
    <lineage>
        <taxon>Eukaryota</taxon>
        <taxon>Metazoa</taxon>
        <taxon>Ecdysozoa</taxon>
        <taxon>Nematoda</taxon>
        <taxon>Chromadorea</taxon>
        <taxon>Rhabditida</taxon>
        <taxon>Tylenchina</taxon>
        <taxon>Tylenchomorpha</taxon>
        <taxon>Tylenchoidea</taxon>
        <taxon>Meloidogynidae</taxon>
        <taxon>Meloidogyninae</taxon>
        <taxon>Meloidogyne</taxon>
    </lineage>
</organism>
<reference evidence="1" key="1">
    <citation type="submission" date="2023-11" db="EMBL/GenBank/DDBJ databases">
        <authorList>
            <person name="Poullet M."/>
        </authorList>
    </citation>
    <scope>NUCLEOTIDE SEQUENCE</scope>
    <source>
        <strain evidence="1">E1834</strain>
    </source>
</reference>
<protein>
    <submittedName>
        <fullName evidence="1">Uncharacterized protein</fullName>
    </submittedName>
</protein>
<evidence type="ECO:0000313" key="2">
    <source>
        <dbReference type="Proteomes" id="UP001497535"/>
    </source>
</evidence>